<gene>
    <name evidence="4" type="ORF">GCM10023086_09070</name>
</gene>
<accession>A0ABP8F6G2</accession>
<evidence type="ECO:0000256" key="2">
    <source>
        <dbReference type="PROSITE-ProRule" id="PRU01091"/>
    </source>
</evidence>
<comment type="caution">
    <text evidence="4">The sequence shown here is derived from an EMBL/GenBank/DDBJ whole genome shotgun (WGS) entry which is preliminary data.</text>
</comment>
<dbReference type="InterPro" id="IPR036108">
    <property type="entry name" value="4pyrrol_syn_uPrphyn_synt_sf"/>
</dbReference>
<dbReference type="Gene3D" id="3.40.50.10090">
    <property type="match status" value="2"/>
</dbReference>
<dbReference type="Gene3D" id="1.10.10.10">
    <property type="entry name" value="Winged helix-like DNA-binding domain superfamily/Winged helix DNA-binding domain"/>
    <property type="match status" value="1"/>
</dbReference>
<dbReference type="EMBL" id="BAABET010000001">
    <property type="protein sequence ID" value="GAA4295832.1"/>
    <property type="molecule type" value="Genomic_DNA"/>
</dbReference>
<dbReference type="InterPro" id="IPR016032">
    <property type="entry name" value="Sig_transdc_resp-reg_C-effctor"/>
</dbReference>
<dbReference type="PROSITE" id="PS51755">
    <property type="entry name" value="OMPR_PHOB"/>
    <property type="match status" value="1"/>
</dbReference>
<evidence type="ECO:0000313" key="5">
    <source>
        <dbReference type="Proteomes" id="UP001501115"/>
    </source>
</evidence>
<evidence type="ECO:0000259" key="3">
    <source>
        <dbReference type="PROSITE" id="PS51755"/>
    </source>
</evidence>
<organism evidence="4 5">
    <name type="scientific">Streptomyces venetus</name>
    <dbReference type="NCBI Taxonomy" id="1701086"/>
    <lineage>
        <taxon>Bacteria</taxon>
        <taxon>Bacillati</taxon>
        <taxon>Actinomycetota</taxon>
        <taxon>Actinomycetes</taxon>
        <taxon>Kitasatosporales</taxon>
        <taxon>Streptomycetaceae</taxon>
        <taxon>Streptomyces</taxon>
    </lineage>
</organism>
<dbReference type="RefSeq" id="WP_345660033.1">
    <property type="nucleotide sequence ID" value="NZ_BAABET010000001.1"/>
</dbReference>
<dbReference type="CDD" id="cd06578">
    <property type="entry name" value="HemD"/>
    <property type="match status" value="1"/>
</dbReference>
<protein>
    <submittedName>
        <fullName evidence="4">Uroporphyrinogen-III synthase</fullName>
    </submittedName>
</protein>
<evidence type="ECO:0000313" key="4">
    <source>
        <dbReference type="EMBL" id="GAA4295832.1"/>
    </source>
</evidence>
<dbReference type="Pfam" id="PF02602">
    <property type="entry name" value="HEM4"/>
    <property type="match status" value="1"/>
</dbReference>
<feature type="domain" description="OmpR/PhoB-type" evidence="3">
    <location>
        <begin position="279"/>
        <end position="372"/>
    </location>
</feature>
<dbReference type="InterPro" id="IPR001867">
    <property type="entry name" value="OmpR/PhoB-type_DNA-bd"/>
</dbReference>
<dbReference type="SUPFAM" id="SSF69618">
    <property type="entry name" value="HemD-like"/>
    <property type="match status" value="1"/>
</dbReference>
<dbReference type="Proteomes" id="UP001501115">
    <property type="component" value="Unassembled WGS sequence"/>
</dbReference>
<proteinExistence type="predicted"/>
<dbReference type="CDD" id="cd00383">
    <property type="entry name" value="trans_reg_C"/>
    <property type="match status" value="1"/>
</dbReference>
<keyword evidence="5" id="KW-1185">Reference proteome</keyword>
<dbReference type="InterPro" id="IPR003754">
    <property type="entry name" value="4pyrrol_synth_uPrphyn_synth"/>
</dbReference>
<keyword evidence="1 2" id="KW-0238">DNA-binding</keyword>
<dbReference type="InterPro" id="IPR036388">
    <property type="entry name" value="WH-like_DNA-bd_sf"/>
</dbReference>
<feature type="DNA-binding region" description="OmpR/PhoB-type" evidence="2">
    <location>
        <begin position="279"/>
        <end position="372"/>
    </location>
</feature>
<dbReference type="NCBIfam" id="NF005568">
    <property type="entry name" value="PRK07239.1"/>
    <property type="match status" value="1"/>
</dbReference>
<dbReference type="Pfam" id="PF00486">
    <property type="entry name" value="Trans_reg_C"/>
    <property type="match status" value="1"/>
</dbReference>
<evidence type="ECO:0000256" key="1">
    <source>
        <dbReference type="ARBA" id="ARBA00023125"/>
    </source>
</evidence>
<dbReference type="InterPro" id="IPR039793">
    <property type="entry name" value="UROS/Hem4"/>
</dbReference>
<dbReference type="SMART" id="SM00862">
    <property type="entry name" value="Trans_reg_C"/>
    <property type="match status" value="1"/>
</dbReference>
<reference evidence="5" key="1">
    <citation type="journal article" date="2019" name="Int. J. Syst. Evol. Microbiol.">
        <title>The Global Catalogue of Microorganisms (GCM) 10K type strain sequencing project: providing services to taxonomists for standard genome sequencing and annotation.</title>
        <authorList>
            <consortium name="The Broad Institute Genomics Platform"/>
            <consortium name="The Broad Institute Genome Sequencing Center for Infectious Disease"/>
            <person name="Wu L."/>
            <person name="Ma J."/>
        </authorList>
    </citation>
    <scope>NUCLEOTIDE SEQUENCE [LARGE SCALE GENOMIC DNA]</scope>
    <source>
        <strain evidence="5">JCM 31290</strain>
    </source>
</reference>
<dbReference type="PANTHER" id="PTHR40082:SF1">
    <property type="entry name" value="BLR5956 PROTEIN"/>
    <property type="match status" value="1"/>
</dbReference>
<dbReference type="PANTHER" id="PTHR40082">
    <property type="entry name" value="BLR5956 PROTEIN"/>
    <property type="match status" value="1"/>
</dbReference>
<name>A0ABP8F6G2_9ACTN</name>
<dbReference type="SUPFAM" id="SSF46894">
    <property type="entry name" value="C-terminal effector domain of the bipartite response regulators"/>
    <property type="match status" value="1"/>
</dbReference>
<sequence length="383" mass="40618">MTEEQQRPDHGPLAGFTVGVTAARRADELGALLQRRGAAVLHAPALRIVPLADDSELLAATKEIIHQVPDIVVATTAIGFRGWIEAADGWGLGDDLLSRLGGVRIMARGPKVKGAVRAAGLTEEWSPSSESMAEVLDRLLEEGVEGSRIAIQLHGEPLPGFVEALREGGAEVVGVPVYRWMPPEDIGPVDRLLDAVVSRGLDALTFTSAPAAASLLSRAEKRGLLPELLAALGHDVLPACVGPVTALPLQAHGVDTVQPERFRLGPLVQLLCQELPGRARSLPVAGHRVEIRGHAVLVDGDLKPVPPAGMSLLRSLARRPGWVVARADLLRALPGAGRDEHAVETAMARLRTALGTPKLIQTVVKRGYRLALDPVAETKYADA</sequence>